<name>A0A9D4I6W6_DREPO</name>
<gene>
    <name evidence="1" type="ORF">DPMN_184998</name>
</gene>
<dbReference type="Proteomes" id="UP000828390">
    <property type="component" value="Unassembled WGS sequence"/>
</dbReference>
<accession>A0A9D4I6W6</accession>
<proteinExistence type="predicted"/>
<evidence type="ECO:0000313" key="1">
    <source>
        <dbReference type="EMBL" id="KAH3750475.1"/>
    </source>
</evidence>
<comment type="caution">
    <text evidence="1">The sequence shown here is derived from an EMBL/GenBank/DDBJ whole genome shotgun (WGS) entry which is preliminary data.</text>
</comment>
<protein>
    <submittedName>
        <fullName evidence="1">Uncharacterized protein</fullName>
    </submittedName>
</protein>
<evidence type="ECO:0000313" key="2">
    <source>
        <dbReference type="Proteomes" id="UP000828390"/>
    </source>
</evidence>
<organism evidence="1 2">
    <name type="scientific">Dreissena polymorpha</name>
    <name type="common">Zebra mussel</name>
    <name type="synonym">Mytilus polymorpha</name>
    <dbReference type="NCBI Taxonomy" id="45954"/>
    <lineage>
        <taxon>Eukaryota</taxon>
        <taxon>Metazoa</taxon>
        <taxon>Spiralia</taxon>
        <taxon>Lophotrochozoa</taxon>
        <taxon>Mollusca</taxon>
        <taxon>Bivalvia</taxon>
        <taxon>Autobranchia</taxon>
        <taxon>Heteroconchia</taxon>
        <taxon>Euheterodonta</taxon>
        <taxon>Imparidentia</taxon>
        <taxon>Neoheterodontei</taxon>
        <taxon>Myida</taxon>
        <taxon>Dreissenoidea</taxon>
        <taxon>Dreissenidae</taxon>
        <taxon>Dreissena</taxon>
    </lineage>
</organism>
<dbReference type="EMBL" id="JAIWYP010000010">
    <property type="protein sequence ID" value="KAH3750475.1"/>
    <property type="molecule type" value="Genomic_DNA"/>
</dbReference>
<sequence length="68" mass="7491">MFLIHLIACPCGSTMRGQRLALVTMTPFSVEKLSLGNPWMFQSRTFVGLAMNLQKSNPGSHGTPSFFT</sequence>
<reference evidence="1" key="1">
    <citation type="journal article" date="2019" name="bioRxiv">
        <title>The Genome of the Zebra Mussel, Dreissena polymorpha: A Resource for Invasive Species Research.</title>
        <authorList>
            <person name="McCartney M.A."/>
            <person name="Auch B."/>
            <person name="Kono T."/>
            <person name="Mallez S."/>
            <person name="Zhang Y."/>
            <person name="Obille A."/>
            <person name="Becker A."/>
            <person name="Abrahante J.E."/>
            <person name="Garbe J."/>
            <person name="Badalamenti J.P."/>
            <person name="Herman A."/>
            <person name="Mangelson H."/>
            <person name="Liachko I."/>
            <person name="Sullivan S."/>
            <person name="Sone E.D."/>
            <person name="Koren S."/>
            <person name="Silverstein K.A.T."/>
            <person name="Beckman K.B."/>
            <person name="Gohl D.M."/>
        </authorList>
    </citation>
    <scope>NUCLEOTIDE SEQUENCE</scope>
    <source>
        <strain evidence="1">Duluth1</strain>
        <tissue evidence="1">Whole animal</tissue>
    </source>
</reference>
<keyword evidence="2" id="KW-1185">Reference proteome</keyword>
<dbReference type="AlphaFoldDB" id="A0A9D4I6W6"/>
<reference evidence="1" key="2">
    <citation type="submission" date="2020-11" db="EMBL/GenBank/DDBJ databases">
        <authorList>
            <person name="McCartney M.A."/>
            <person name="Auch B."/>
            <person name="Kono T."/>
            <person name="Mallez S."/>
            <person name="Becker A."/>
            <person name="Gohl D.M."/>
            <person name="Silverstein K.A.T."/>
            <person name="Koren S."/>
            <person name="Bechman K.B."/>
            <person name="Herman A."/>
            <person name="Abrahante J.E."/>
            <person name="Garbe J."/>
        </authorList>
    </citation>
    <scope>NUCLEOTIDE SEQUENCE</scope>
    <source>
        <strain evidence="1">Duluth1</strain>
        <tissue evidence="1">Whole animal</tissue>
    </source>
</reference>